<dbReference type="OrthoDB" id="5244622at2759"/>
<name>A0A5N6T3B1_ASPPS</name>
<dbReference type="AlphaFoldDB" id="A0A5N6T3B1"/>
<keyword evidence="1" id="KW-0812">Transmembrane</keyword>
<gene>
    <name evidence="2" type="ORF">BDV38DRAFT_289836</name>
</gene>
<keyword evidence="1" id="KW-1133">Transmembrane helix</keyword>
<dbReference type="RefSeq" id="XP_031916843.1">
    <property type="nucleotide sequence ID" value="XM_032061342.1"/>
</dbReference>
<dbReference type="EMBL" id="ML743560">
    <property type="protein sequence ID" value="KAE8140780.1"/>
    <property type="molecule type" value="Genomic_DNA"/>
</dbReference>
<accession>A0A5N6T3B1</accession>
<proteinExistence type="predicted"/>
<protein>
    <recommendedName>
        <fullName evidence="4">RRM domain-containing protein</fullName>
    </recommendedName>
</protein>
<evidence type="ECO:0008006" key="4">
    <source>
        <dbReference type="Google" id="ProtNLM"/>
    </source>
</evidence>
<keyword evidence="3" id="KW-1185">Reference proteome</keyword>
<dbReference type="Proteomes" id="UP000325672">
    <property type="component" value="Unassembled WGS sequence"/>
</dbReference>
<keyword evidence="1" id="KW-0472">Membrane</keyword>
<evidence type="ECO:0000313" key="3">
    <source>
        <dbReference type="Proteomes" id="UP000325672"/>
    </source>
</evidence>
<reference evidence="2 3" key="1">
    <citation type="submission" date="2019-04" db="EMBL/GenBank/DDBJ databases">
        <title>Friends and foes A comparative genomics study of 23 Aspergillus species from section Flavi.</title>
        <authorList>
            <consortium name="DOE Joint Genome Institute"/>
            <person name="Kjaerbolling I."/>
            <person name="Vesth T."/>
            <person name="Frisvad J.C."/>
            <person name="Nybo J.L."/>
            <person name="Theobald S."/>
            <person name="Kildgaard S."/>
            <person name="Isbrandt T."/>
            <person name="Kuo A."/>
            <person name="Sato A."/>
            <person name="Lyhne E.K."/>
            <person name="Kogle M.E."/>
            <person name="Wiebenga A."/>
            <person name="Kun R.S."/>
            <person name="Lubbers R.J."/>
            <person name="Makela M.R."/>
            <person name="Barry K."/>
            <person name="Chovatia M."/>
            <person name="Clum A."/>
            <person name="Daum C."/>
            <person name="Haridas S."/>
            <person name="He G."/>
            <person name="LaButti K."/>
            <person name="Lipzen A."/>
            <person name="Mondo S."/>
            <person name="Riley R."/>
            <person name="Salamov A."/>
            <person name="Simmons B.A."/>
            <person name="Magnuson J.K."/>
            <person name="Henrissat B."/>
            <person name="Mortensen U.H."/>
            <person name="Larsen T.O."/>
            <person name="Devries R.P."/>
            <person name="Grigoriev I.V."/>
            <person name="Machida M."/>
            <person name="Baker S.E."/>
            <person name="Andersen M.R."/>
        </authorList>
    </citation>
    <scope>NUCLEOTIDE SEQUENCE [LARGE SCALE GENOMIC DNA]</scope>
    <source>
        <strain evidence="2 3">CBS 117625</strain>
    </source>
</reference>
<sequence>MCEQPCTELPKMEGCPCLIFSAFSATAILLFTLIPILLALYVLQHRFLHRIEVLMTPMPGSVIPEACEVIEGTSHPDKVTPDAQEVTVSPAPELRRNLNLMDSRLEDIQVPALLPQITKKIPGPVTTSAIVKLAEELHLGGPTPLLDGGLDHLQIPTLEPKRNSSPAQLARTSAFGGEGKSEIVPWDGKIRWAIEGPSVFDDEEDELGAFYFRPNLLSRHPFSDIWMFQYGLRYVPAKGDGNVYRTVRIENLPSTLTLMDVLPAVSGEIFSARLTDTTPIVGSNTAILTFVWQSDAVRFAQASRNGIHVGPTVAKVVPVNTPTYPISAELKRLIFKEGYTRCLCVSSLRESLKSEVRRVMEKSAHSEYIERIEDGLVLGETYIRFHSIKVAAAACDLLKNHPCFTKCVFRFLKKASDMRSTVAGKRTFGTKEQEKRARIGIWD</sequence>
<feature type="transmembrane region" description="Helical" evidence="1">
    <location>
        <begin position="18"/>
        <end position="43"/>
    </location>
</feature>
<dbReference type="GeneID" id="43645552"/>
<evidence type="ECO:0000256" key="1">
    <source>
        <dbReference type="SAM" id="Phobius"/>
    </source>
</evidence>
<organism evidence="2 3">
    <name type="scientific">Aspergillus pseudotamarii</name>
    <dbReference type="NCBI Taxonomy" id="132259"/>
    <lineage>
        <taxon>Eukaryota</taxon>
        <taxon>Fungi</taxon>
        <taxon>Dikarya</taxon>
        <taxon>Ascomycota</taxon>
        <taxon>Pezizomycotina</taxon>
        <taxon>Eurotiomycetes</taxon>
        <taxon>Eurotiomycetidae</taxon>
        <taxon>Eurotiales</taxon>
        <taxon>Aspergillaceae</taxon>
        <taxon>Aspergillus</taxon>
        <taxon>Aspergillus subgen. Circumdati</taxon>
    </lineage>
</organism>
<evidence type="ECO:0000313" key="2">
    <source>
        <dbReference type="EMBL" id="KAE8140780.1"/>
    </source>
</evidence>